<evidence type="ECO:0000256" key="2">
    <source>
        <dbReference type="ARBA" id="ARBA00022801"/>
    </source>
</evidence>
<dbReference type="SUPFAM" id="SSF48208">
    <property type="entry name" value="Six-hairpin glycosidases"/>
    <property type="match status" value="1"/>
</dbReference>
<evidence type="ECO:0000256" key="4">
    <source>
        <dbReference type="SAM" id="Coils"/>
    </source>
</evidence>
<dbReference type="Gene3D" id="1.50.10.10">
    <property type="match status" value="1"/>
</dbReference>
<sequence>MNKYLLLSLFFFIGATFLFAQKNYDRSTEKEIYNLLDYNGTPNSPEDKSFLVFSDKGSWFGYSMPTASDQNGFSGPFIMSQENGAWLAPSLVEIRIKNLNVVNDTLAVKKTYQGGLSGLKFQKETENWQISHSMFFASSKTAVFKFQFKNLQNKSISIQPVLEGKIFDAEFRLQKTEEFIKVKSEVNNFYGLLDLPEEVEPSSIMVSDTSYTANLEPITIAPGETYELVYSFSFATEFDDKELALIETVQKNFTEEYREVKSEKLATINAINNKMQKQWRDSTYYEVAQKSLLTLQNNWRAASGGLKYDGFFPSYNYKWFYGFWAWDSWKHAVAVAFYNTELAKQQVLAMYDYQTETGFIPDCVYRDNLIEENNYRNTKPPLSAWAAWVIFQQDGDKEFIKKIYPKIKKQHDWWYQYRDHDQDGLCEYGSTDGTLIAAKWESGMDNAVRFDDTKLLKNVENAYSMDQESVDLNSYLYAEKLYLKKLANILDEKEEEIQFLNEAKTLKKQIRKQFYNEKDGWFYDTSIDGKSFIEVKGSEGWIPLWAGVASESEAKNLMEIMMDSTNFNTHVPLQTLDASSEKFKPDGGYWRGPTWIDQSYFGIKGLRKYGYNKEANELTKKLIHNAKGVTKKGKAIRENYNPVTGEGLEAYNFSWSAAHYLLLLLNE</sequence>
<dbReference type="RefSeq" id="WP_011709614.1">
    <property type="nucleotide sequence ID" value="NZ_BMIX01000005.1"/>
</dbReference>
<evidence type="ECO:0000313" key="7">
    <source>
        <dbReference type="EMBL" id="GGG40019.1"/>
    </source>
</evidence>
<dbReference type="InterPro" id="IPR012341">
    <property type="entry name" value="6hp_glycosidase-like_sf"/>
</dbReference>
<reference evidence="8" key="1">
    <citation type="journal article" date="2019" name="Int. J. Syst. Evol. Microbiol.">
        <title>The Global Catalogue of Microorganisms (GCM) 10K type strain sequencing project: providing services to taxonomists for standard genome sequencing and annotation.</title>
        <authorList>
            <consortium name="The Broad Institute Genomics Platform"/>
            <consortium name="The Broad Institute Genome Sequencing Center for Infectious Disease"/>
            <person name="Wu L."/>
            <person name="Ma J."/>
        </authorList>
    </citation>
    <scope>NUCLEOTIDE SEQUENCE [LARGE SCALE GENOMIC DNA]</scope>
    <source>
        <strain evidence="8">CGMCC 1.15422</strain>
    </source>
</reference>
<evidence type="ECO:0000256" key="1">
    <source>
        <dbReference type="ARBA" id="ARBA00010833"/>
    </source>
</evidence>
<feature type="coiled-coil region" evidence="4">
    <location>
        <begin position="483"/>
        <end position="510"/>
    </location>
</feature>
<comment type="similarity">
    <text evidence="1">Belongs to the glycosyl hydrolase 63 family.</text>
</comment>
<organism evidence="7 8">
    <name type="scientific">Christiangramia forsetii</name>
    <dbReference type="NCBI Taxonomy" id="411153"/>
    <lineage>
        <taxon>Bacteria</taxon>
        <taxon>Pseudomonadati</taxon>
        <taxon>Bacteroidota</taxon>
        <taxon>Flavobacteriia</taxon>
        <taxon>Flavobacteriales</taxon>
        <taxon>Flavobacteriaceae</taxon>
        <taxon>Christiangramia</taxon>
    </lineage>
</organism>
<evidence type="ECO:0000256" key="3">
    <source>
        <dbReference type="ARBA" id="ARBA00023295"/>
    </source>
</evidence>
<dbReference type="PANTHER" id="PTHR10412:SF11">
    <property type="entry name" value="MANNOSYL-OLIGOSACCHARIDE GLUCOSIDASE"/>
    <property type="match status" value="1"/>
</dbReference>
<dbReference type="InterPro" id="IPR008928">
    <property type="entry name" value="6-hairpin_glycosidase_sf"/>
</dbReference>
<dbReference type="InterPro" id="IPR004888">
    <property type="entry name" value="Glycoside_hydrolase_63"/>
</dbReference>
<evidence type="ECO:0000313" key="8">
    <source>
        <dbReference type="Proteomes" id="UP000605733"/>
    </source>
</evidence>
<dbReference type="InterPro" id="IPR048450">
    <property type="entry name" value="YgjK_N"/>
</dbReference>
<dbReference type="EMBL" id="BMIX01000005">
    <property type="protein sequence ID" value="GGG40019.1"/>
    <property type="molecule type" value="Genomic_DNA"/>
</dbReference>
<dbReference type="PANTHER" id="PTHR10412">
    <property type="entry name" value="MANNOSYL-OLIGOSACCHARIDE GLUCOSIDASE"/>
    <property type="match status" value="1"/>
</dbReference>
<feature type="domain" description="Mannosylglycerate hydrolase MGH1-like glycoside hydrolase" evidence="6">
    <location>
        <begin position="322"/>
        <end position="656"/>
    </location>
</feature>
<keyword evidence="8" id="KW-1185">Reference proteome</keyword>
<proteinExistence type="inferred from homology"/>
<comment type="caution">
    <text evidence="7">The sequence shown here is derived from an EMBL/GenBank/DDBJ whole genome shotgun (WGS) entry which is preliminary data.</text>
</comment>
<protein>
    <submittedName>
        <fullName evidence="7">Lipoprotein</fullName>
    </submittedName>
</protein>
<accession>A0ABQ1WPK9</accession>
<evidence type="ECO:0000259" key="5">
    <source>
        <dbReference type="Pfam" id="PF21152"/>
    </source>
</evidence>
<keyword evidence="3" id="KW-0326">Glycosidase</keyword>
<dbReference type="Pfam" id="PF21152">
    <property type="entry name" value="YgjK_N"/>
    <property type="match status" value="1"/>
</dbReference>
<gene>
    <name evidence="7" type="ORF">GCM10011532_24700</name>
</gene>
<evidence type="ECO:0000259" key="6">
    <source>
        <dbReference type="Pfam" id="PF22422"/>
    </source>
</evidence>
<feature type="domain" description="Glucosidase YgjK N-terminal" evidence="5">
    <location>
        <begin position="46"/>
        <end position="169"/>
    </location>
</feature>
<dbReference type="Gene3D" id="2.70.98.50">
    <property type="entry name" value="putative glycoside hydrolase family protein from bacillus halodurans"/>
    <property type="match status" value="1"/>
</dbReference>
<keyword evidence="4" id="KW-0175">Coiled coil</keyword>
<keyword evidence="7" id="KW-0449">Lipoprotein</keyword>
<dbReference type="Proteomes" id="UP000605733">
    <property type="component" value="Unassembled WGS sequence"/>
</dbReference>
<dbReference type="Pfam" id="PF22422">
    <property type="entry name" value="MGH1-like_GH"/>
    <property type="match status" value="1"/>
</dbReference>
<dbReference type="InterPro" id="IPR054491">
    <property type="entry name" value="MGH1-like_GH"/>
</dbReference>
<name>A0ABQ1WPK9_9FLAO</name>
<keyword evidence="2" id="KW-0378">Hydrolase</keyword>